<protein>
    <submittedName>
        <fullName evidence="1">Uncharacterized protein</fullName>
    </submittedName>
</protein>
<comment type="caution">
    <text evidence="1">The sequence shown here is derived from an EMBL/GenBank/DDBJ whole genome shotgun (WGS) entry which is preliminary data.</text>
</comment>
<sequence length="50" mass="5862">MISLFLAFSLKKYSKRHYSWLDRATAVRGGDSFNRKKAGKYVAYKQEMVN</sequence>
<dbReference type="EMBL" id="JXLP01000002">
    <property type="protein sequence ID" value="KIL80015.1"/>
    <property type="molecule type" value="Genomic_DNA"/>
</dbReference>
<proteinExistence type="predicted"/>
<evidence type="ECO:0000313" key="1">
    <source>
        <dbReference type="EMBL" id="KIL80015.1"/>
    </source>
</evidence>
<evidence type="ECO:0000313" key="2">
    <source>
        <dbReference type="Proteomes" id="UP000031982"/>
    </source>
</evidence>
<reference evidence="1 2" key="1">
    <citation type="submission" date="2015-01" db="EMBL/GenBank/DDBJ databases">
        <title>Genome Assembly of Bacillus badius MTCC 1458.</title>
        <authorList>
            <person name="Verma A."/>
            <person name="Khatri I."/>
            <person name="Mual P."/>
            <person name="Subramanian S."/>
            <person name="Krishnamurthi S."/>
        </authorList>
    </citation>
    <scope>NUCLEOTIDE SEQUENCE [LARGE SCALE GENOMIC DNA]</scope>
    <source>
        <strain evidence="1 2">MTCC 1458</strain>
    </source>
</reference>
<organism evidence="1 2">
    <name type="scientific">Bacillus badius</name>
    <dbReference type="NCBI Taxonomy" id="1455"/>
    <lineage>
        <taxon>Bacteria</taxon>
        <taxon>Bacillati</taxon>
        <taxon>Bacillota</taxon>
        <taxon>Bacilli</taxon>
        <taxon>Bacillales</taxon>
        <taxon>Bacillaceae</taxon>
        <taxon>Pseudobacillus</taxon>
    </lineage>
</organism>
<gene>
    <name evidence="1" type="ORF">SD77_2469</name>
</gene>
<keyword evidence="2" id="KW-1185">Reference proteome</keyword>
<name>A0ABR5AZ47_BACBA</name>
<accession>A0ABR5AZ47</accession>
<dbReference type="Proteomes" id="UP000031982">
    <property type="component" value="Unassembled WGS sequence"/>
</dbReference>